<comment type="catalytic activity">
    <reaction evidence="1">
        <text>S-ubiquitinyl-[E2 ubiquitin-conjugating enzyme]-L-cysteine + [acceptor protein]-L-lysine = [E2 ubiquitin-conjugating enzyme]-L-cysteine + N(6)-ubiquitinyl-[acceptor protein]-L-lysine.</text>
        <dbReference type="EC" id="2.3.2.27"/>
    </reaction>
</comment>
<evidence type="ECO:0000256" key="16">
    <source>
        <dbReference type="ARBA" id="ARBA00023136"/>
    </source>
</evidence>
<feature type="chain" id="PRO_5018768473" description="E3 ubiquitin-protein ligase ZNRF3" evidence="23">
    <location>
        <begin position="33"/>
        <end position="875"/>
    </location>
</feature>
<comment type="pathway">
    <text evidence="3">Protein modification; protein ubiquitination.</text>
</comment>
<evidence type="ECO:0000256" key="22">
    <source>
        <dbReference type="SAM" id="Phobius"/>
    </source>
</evidence>
<dbReference type="GO" id="GO:0016055">
    <property type="term" value="P:Wnt signaling pathway"/>
    <property type="evidence" value="ECO:0007669"/>
    <property type="project" value="UniProtKB-KW"/>
</dbReference>
<dbReference type="SUPFAM" id="SSF57850">
    <property type="entry name" value="RING/U-box"/>
    <property type="match status" value="1"/>
</dbReference>
<reference evidence="25" key="1">
    <citation type="submission" date="2025-08" db="UniProtKB">
        <authorList>
            <consortium name="Ensembl"/>
        </authorList>
    </citation>
    <scope>IDENTIFICATION</scope>
</reference>
<dbReference type="PANTHER" id="PTHR16200">
    <property type="entry name" value="RING ZINC FINGER"/>
    <property type="match status" value="1"/>
</dbReference>
<dbReference type="GO" id="GO:0008270">
    <property type="term" value="F:zinc ion binding"/>
    <property type="evidence" value="ECO:0007669"/>
    <property type="project" value="UniProtKB-KW"/>
</dbReference>
<dbReference type="Pfam" id="PF18212">
    <property type="entry name" value="ZNRF_3_ecto"/>
    <property type="match status" value="1"/>
</dbReference>
<reference evidence="25" key="2">
    <citation type="submission" date="2025-09" db="UniProtKB">
        <authorList>
            <consortium name="Ensembl"/>
        </authorList>
    </citation>
    <scope>IDENTIFICATION</scope>
</reference>
<evidence type="ECO:0000313" key="25">
    <source>
        <dbReference type="Ensembl" id="ENSCVAP00000014691.1"/>
    </source>
</evidence>
<evidence type="ECO:0000256" key="13">
    <source>
        <dbReference type="ARBA" id="ARBA00022786"/>
    </source>
</evidence>
<evidence type="ECO:0000256" key="10">
    <source>
        <dbReference type="ARBA" id="ARBA00022723"/>
    </source>
</evidence>
<dbReference type="CDD" id="cd16799">
    <property type="entry name" value="RING-H2_ZNRF3"/>
    <property type="match status" value="1"/>
</dbReference>
<evidence type="ECO:0000256" key="15">
    <source>
        <dbReference type="ARBA" id="ARBA00022989"/>
    </source>
</evidence>
<dbReference type="SMART" id="SM00184">
    <property type="entry name" value="RING"/>
    <property type="match status" value="1"/>
</dbReference>
<protein>
    <recommendedName>
        <fullName evidence="18">E3 ubiquitin-protein ligase ZNRF3</fullName>
        <ecNumber evidence="5">2.3.2.27</ecNumber>
    </recommendedName>
    <alternativeName>
        <fullName evidence="19">RING-type E3 ubiquitin transferase ZNRF3</fullName>
    </alternativeName>
    <alternativeName>
        <fullName evidence="17">Zinc/RING finger protein 3</fullName>
    </alternativeName>
</protein>
<evidence type="ECO:0000256" key="20">
    <source>
        <dbReference type="PROSITE-ProRule" id="PRU00175"/>
    </source>
</evidence>
<dbReference type="FunFam" id="3.30.40.10:FF:000075">
    <property type="entry name" value="Putative e3 ubiquitin-protein ligase rnf43"/>
    <property type="match status" value="1"/>
</dbReference>
<dbReference type="GO" id="GO:0016567">
    <property type="term" value="P:protein ubiquitination"/>
    <property type="evidence" value="ECO:0007669"/>
    <property type="project" value="UniProtKB-UniPathway"/>
</dbReference>
<evidence type="ECO:0000256" key="17">
    <source>
        <dbReference type="ARBA" id="ARBA00029838"/>
    </source>
</evidence>
<keyword evidence="12 20" id="KW-0863">Zinc-finger</keyword>
<feature type="compositionally biased region" description="Polar residues" evidence="21">
    <location>
        <begin position="640"/>
        <end position="663"/>
    </location>
</feature>
<dbReference type="STRING" id="28743.ENSCVAP00000014691"/>
<keyword evidence="7" id="KW-0808">Transferase</keyword>
<evidence type="ECO:0000256" key="7">
    <source>
        <dbReference type="ARBA" id="ARBA00022679"/>
    </source>
</evidence>
<dbReference type="GO" id="GO:0005886">
    <property type="term" value="C:plasma membrane"/>
    <property type="evidence" value="ECO:0007669"/>
    <property type="project" value="UniProtKB-SubCell"/>
</dbReference>
<keyword evidence="14" id="KW-0862">Zinc</keyword>
<accession>A0A3Q2D7L0</accession>
<dbReference type="GeneTree" id="ENSGT00940000154006"/>
<evidence type="ECO:0000256" key="18">
    <source>
        <dbReference type="ARBA" id="ARBA00069169"/>
    </source>
</evidence>
<keyword evidence="9 22" id="KW-0812">Transmembrane</keyword>
<dbReference type="InterPro" id="IPR040700">
    <property type="entry name" value="ZNRF-3_ecto"/>
</dbReference>
<dbReference type="InterPro" id="IPR001841">
    <property type="entry name" value="Znf_RING"/>
</dbReference>
<evidence type="ECO:0000313" key="26">
    <source>
        <dbReference type="Proteomes" id="UP000265020"/>
    </source>
</evidence>
<dbReference type="OMA" id="FQMHPLG"/>
<dbReference type="Pfam" id="PF13639">
    <property type="entry name" value="zf-RING_2"/>
    <property type="match status" value="1"/>
</dbReference>
<feature type="region of interest" description="Disordered" evidence="21">
    <location>
        <begin position="640"/>
        <end position="679"/>
    </location>
</feature>
<dbReference type="InterPro" id="IPR045903">
    <property type="entry name" value="ZNRF3_Znf_RING"/>
</dbReference>
<feature type="region of interest" description="Disordered" evidence="21">
    <location>
        <begin position="702"/>
        <end position="734"/>
    </location>
</feature>
<dbReference type="Ensembl" id="ENSCVAT00000031217.1">
    <property type="protein sequence ID" value="ENSCVAP00000014691.1"/>
    <property type="gene ID" value="ENSCVAG00000017386.1"/>
</dbReference>
<dbReference type="InterPro" id="IPR013083">
    <property type="entry name" value="Znf_RING/FYVE/PHD"/>
</dbReference>
<evidence type="ECO:0000256" key="3">
    <source>
        <dbReference type="ARBA" id="ARBA00004906"/>
    </source>
</evidence>
<evidence type="ECO:0000256" key="1">
    <source>
        <dbReference type="ARBA" id="ARBA00000900"/>
    </source>
</evidence>
<feature type="transmembrane region" description="Helical" evidence="22">
    <location>
        <begin position="183"/>
        <end position="205"/>
    </location>
</feature>
<evidence type="ECO:0000256" key="4">
    <source>
        <dbReference type="ARBA" id="ARBA00008759"/>
    </source>
</evidence>
<dbReference type="AlphaFoldDB" id="A0A3Q2D7L0"/>
<dbReference type="EC" id="2.3.2.27" evidence="5"/>
<dbReference type="Gene3D" id="3.30.40.10">
    <property type="entry name" value="Zinc/RING finger domain, C3HC4 (zinc finger)"/>
    <property type="match status" value="1"/>
</dbReference>
<keyword evidence="10" id="KW-0479">Metal-binding</keyword>
<evidence type="ECO:0000256" key="2">
    <source>
        <dbReference type="ARBA" id="ARBA00004251"/>
    </source>
</evidence>
<keyword evidence="8" id="KW-0879">Wnt signaling pathway</keyword>
<keyword evidence="16 22" id="KW-0472">Membrane</keyword>
<dbReference type="UniPathway" id="UPA00143"/>
<evidence type="ECO:0000256" key="9">
    <source>
        <dbReference type="ARBA" id="ARBA00022692"/>
    </source>
</evidence>
<dbReference type="Proteomes" id="UP000265020">
    <property type="component" value="Unassembled WGS sequence"/>
</dbReference>
<sequence length="875" mass="95444">MMIFRRRGSDRAPDPVVLLIWLLAASLGAVLAKDTAFVEVVLFESSSTGDYTTYTTGLQGRFSKAGATISAEGEIVQMHPLGLCNNNDEEDLYEYGWVGVVKLEQPELDPSCLTVLGKVKNNNPKHMNVFFVCLQLNQVAEDPLKRPVVYVKGNDAVKLMNIVNKQKVARARIQHRPPRPTEYFDMGIFLAFFVVVSLVCLILLIKIKLKQRRSQSSMNRMAIQALEKMETRKFKAKGKGLRESSCGASDSLSSSSTSDCAICLEKYIDGEELRVIPCAHRFHKKCVDPWLLQHHTCPHCRHNIIEQKKGNPGPACMDPSSSIHGRQRVVLPVHYPGRVHRAGQVTAYPTRTSMDHHGNPITVLTVDQHPDPQGLYPPQSTSAFLRSYHPALHLEHSINPHHCRLEHRGPPAYPAQQHHNAFKRPKFHGRGFSRAACFSQYETMYQHYYFQGLSFPQQPEGGQGPMAGQLGGGAGAHKGHPSRAFQQGLLYPTVVHMAPPSSSRVGDSGSTSGLSCYHGHRSVCSGYLADCPGSDSSSSSSGQCHCSSSDSMLDCTEVSNQGVYGSCSTFRSSLSSDYDPYVYRSKSPCRGSTGEPGAAGCTAAPAEDSSVSAPLGHDCLQLSAGASGYNSGDHHSNCSLEPNYSSRSSLEPRENINTGTTSAGAPEAASADRGSGAQEDSGELGAAACSCCFDVIPPNAESKGQDLDQAGPAASGRCQRGGDFQSSSPKNYFTPEHLYPPSEQVSYEGLPCCFYKDMKVHRAGHYSEDYAVNVQYAHSDSDACSGQGCCELNHRIPIIPEDTDCEMGLGGETQSSFLPLSLTVEEELQTGEHHEQKERYFPSGQLRGQAEETRALFHPQLSSTYWLYFQLSGLK</sequence>
<dbReference type="GO" id="GO:0061630">
    <property type="term" value="F:ubiquitin protein ligase activity"/>
    <property type="evidence" value="ECO:0007669"/>
    <property type="project" value="UniProtKB-EC"/>
</dbReference>
<dbReference type="FunFam" id="3.50.30.30:FF:000018">
    <property type="entry name" value="E3 ubiquitin-protein ligase ZNRF3"/>
    <property type="match status" value="1"/>
</dbReference>
<evidence type="ECO:0000256" key="21">
    <source>
        <dbReference type="SAM" id="MobiDB-lite"/>
    </source>
</evidence>
<evidence type="ECO:0000256" key="6">
    <source>
        <dbReference type="ARBA" id="ARBA00022475"/>
    </source>
</evidence>
<dbReference type="PROSITE" id="PS50089">
    <property type="entry name" value="ZF_RING_2"/>
    <property type="match status" value="1"/>
</dbReference>
<keyword evidence="26" id="KW-1185">Reference proteome</keyword>
<keyword evidence="15 22" id="KW-1133">Transmembrane helix</keyword>
<organism evidence="25 26">
    <name type="scientific">Cyprinodon variegatus</name>
    <name type="common">Sheepshead minnow</name>
    <dbReference type="NCBI Taxonomy" id="28743"/>
    <lineage>
        <taxon>Eukaryota</taxon>
        <taxon>Metazoa</taxon>
        <taxon>Chordata</taxon>
        <taxon>Craniata</taxon>
        <taxon>Vertebrata</taxon>
        <taxon>Euteleostomi</taxon>
        <taxon>Actinopterygii</taxon>
        <taxon>Neopterygii</taxon>
        <taxon>Teleostei</taxon>
        <taxon>Neoteleostei</taxon>
        <taxon>Acanthomorphata</taxon>
        <taxon>Ovalentaria</taxon>
        <taxon>Atherinomorphae</taxon>
        <taxon>Cyprinodontiformes</taxon>
        <taxon>Cyprinodontidae</taxon>
        <taxon>Cyprinodon</taxon>
    </lineage>
</organism>
<feature type="domain" description="RING-type" evidence="24">
    <location>
        <begin position="260"/>
        <end position="301"/>
    </location>
</feature>
<evidence type="ECO:0000256" key="12">
    <source>
        <dbReference type="ARBA" id="ARBA00022771"/>
    </source>
</evidence>
<evidence type="ECO:0000259" key="24">
    <source>
        <dbReference type="PROSITE" id="PS50089"/>
    </source>
</evidence>
<dbReference type="InterPro" id="IPR051073">
    <property type="entry name" value="ZNRF3_Arkadia_E3_ligases"/>
</dbReference>
<evidence type="ECO:0000256" key="23">
    <source>
        <dbReference type="SAM" id="SignalP"/>
    </source>
</evidence>
<keyword evidence="13" id="KW-0833">Ubl conjugation pathway</keyword>
<keyword evidence="6" id="KW-1003">Cell membrane</keyword>
<evidence type="ECO:0000256" key="19">
    <source>
        <dbReference type="ARBA" id="ARBA00077187"/>
    </source>
</evidence>
<evidence type="ECO:0000256" key="14">
    <source>
        <dbReference type="ARBA" id="ARBA00022833"/>
    </source>
</evidence>
<evidence type="ECO:0000256" key="11">
    <source>
        <dbReference type="ARBA" id="ARBA00022729"/>
    </source>
</evidence>
<proteinExistence type="inferred from homology"/>
<comment type="subcellular location">
    <subcellularLocation>
        <location evidence="2">Cell membrane</location>
        <topology evidence="2">Single-pass type I membrane protein</topology>
    </subcellularLocation>
</comment>
<name>A0A3Q2D7L0_CYPVA</name>
<keyword evidence="11 23" id="KW-0732">Signal</keyword>
<evidence type="ECO:0000256" key="5">
    <source>
        <dbReference type="ARBA" id="ARBA00012483"/>
    </source>
</evidence>
<evidence type="ECO:0000256" key="8">
    <source>
        <dbReference type="ARBA" id="ARBA00022687"/>
    </source>
</evidence>
<feature type="signal peptide" evidence="23">
    <location>
        <begin position="1"/>
        <end position="32"/>
    </location>
</feature>
<comment type="similarity">
    <text evidence="4">Belongs to the ZNRF3 family.</text>
</comment>
<dbReference type="GO" id="GO:0030178">
    <property type="term" value="P:negative regulation of Wnt signaling pathway"/>
    <property type="evidence" value="ECO:0007669"/>
    <property type="project" value="UniProtKB-ARBA"/>
</dbReference>
<dbReference type="Gene3D" id="3.50.30.30">
    <property type="match status" value="1"/>
</dbReference>